<reference evidence="2 3" key="1">
    <citation type="submission" date="2024-09" db="EMBL/GenBank/DDBJ databases">
        <authorList>
            <person name="Lee S.D."/>
        </authorList>
    </citation>
    <scope>NUCLEOTIDE SEQUENCE [LARGE SCALE GENOMIC DNA]</scope>
    <source>
        <strain evidence="2 3">N1-3</strain>
    </source>
</reference>
<dbReference type="PROSITE" id="PS51257">
    <property type="entry name" value="PROKAR_LIPOPROTEIN"/>
    <property type="match status" value="1"/>
</dbReference>
<feature type="signal peptide" evidence="1">
    <location>
        <begin position="1"/>
        <end position="32"/>
    </location>
</feature>
<dbReference type="PANTHER" id="PTHR43649">
    <property type="entry name" value="ARABINOSE-BINDING PROTEIN-RELATED"/>
    <property type="match status" value="1"/>
</dbReference>
<gene>
    <name evidence="2" type="ORF">ACEZDB_12560</name>
</gene>
<accession>A0ABV6X0U7</accession>
<dbReference type="InterPro" id="IPR006059">
    <property type="entry name" value="SBP"/>
</dbReference>
<comment type="caution">
    <text evidence="2">The sequence shown here is derived from an EMBL/GenBank/DDBJ whole genome shotgun (WGS) entry which is preliminary data.</text>
</comment>
<keyword evidence="1" id="KW-0732">Signal</keyword>
<organism evidence="2 3">
    <name type="scientific">Streptacidiphilus alkalitolerans</name>
    <dbReference type="NCBI Taxonomy" id="3342712"/>
    <lineage>
        <taxon>Bacteria</taxon>
        <taxon>Bacillati</taxon>
        <taxon>Actinomycetota</taxon>
        <taxon>Actinomycetes</taxon>
        <taxon>Kitasatosporales</taxon>
        <taxon>Streptomycetaceae</taxon>
        <taxon>Streptacidiphilus</taxon>
    </lineage>
</organism>
<feature type="chain" id="PRO_5046437660" evidence="1">
    <location>
        <begin position="33"/>
        <end position="453"/>
    </location>
</feature>
<evidence type="ECO:0000313" key="3">
    <source>
        <dbReference type="Proteomes" id="UP001592530"/>
    </source>
</evidence>
<dbReference type="EMBL" id="JBHEZY010000004">
    <property type="protein sequence ID" value="MFC1431474.1"/>
    <property type="molecule type" value="Genomic_DNA"/>
</dbReference>
<proteinExistence type="predicted"/>
<dbReference type="Pfam" id="PF01547">
    <property type="entry name" value="SBP_bac_1"/>
    <property type="match status" value="1"/>
</dbReference>
<dbReference type="RefSeq" id="WP_380552102.1">
    <property type="nucleotide sequence ID" value="NZ_JBHEZY010000004.1"/>
</dbReference>
<dbReference type="InterPro" id="IPR050490">
    <property type="entry name" value="Bact_solute-bd_prot1"/>
</dbReference>
<evidence type="ECO:0000256" key="1">
    <source>
        <dbReference type="SAM" id="SignalP"/>
    </source>
</evidence>
<dbReference type="SUPFAM" id="SSF53850">
    <property type="entry name" value="Periplasmic binding protein-like II"/>
    <property type="match status" value="1"/>
</dbReference>
<dbReference type="Gene3D" id="3.40.190.10">
    <property type="entry name" value="Periplasmic binding protein-like II"/>
    <property type="match status" value="1"/>
</dbReference>
<dbReference type="Proteomes" id="UP001592530">
    <property type="component" value="Unassembled WGS sequence"/>
</dbReference>
<evidence type="ECO:0000313" key="2">
    <source>
        <dbReference type="EMBL" id="MFC1431474.1"/>
    </source>
</evidence>
<dbReference type="PANTHER" id="PTHR43649:SF12">
    <property type="entry name" value="DIACETYLCHITOBIOSE BINDING PROTEIN DASA"/>
    <property type="match status" value="1"/>
</dbReference>
<name>A0ABV6X0U7_9ACTN</name>
<sequence length="453" mass="47785">MRSDSPRRTRSWHRLATAAATAALLLTGCASTGGGTATAGATHAFQQVEQSPGATITVWVDSTRLPAAKLFQKEHPDVPVDIVTYDGDANGASTFQTKISLFDKAGSGWPDVVFDENTTDLGWASTGKTPFAAPLDDGIVPKSVLDQFAPGALTPCTNGSVYCLRNDIGQNVLWYNKTLLDKFGYQVPTTWEQYQALGAQVAKEHPGYTVGAVGDSFASYIYFWGAQCPANTLTGTAFSSDTGSPKCVQMAKLLDTMIANGSVTKDAVLTGTKYATTYGGAKTLMLLGPSWFGQYILNAALKVPAGQIAAAPPLKWAADTTATTGDVGGGTWFVSSHSKNLKAASAFVQFETTSPDVQADAPTYPAYVPSAKLWLANPANTKYFATDVAPAFTAAAGEVWPGWSASGLVNQQNIWSTTVMPAVLQGKTIESQLGAWQTEARNLAPTVGYTVTK</sequence>
<protein>
    <submittedName>
        <fullName evidence="2">ABC transporter substrate-binding protein</fullName>
    </submittedName>
</protein>